<sequence>MGRTMTTSMISHLVIVPDDTRARRTTFFQGFSDFWYPDYLAILKVLTQFPHDLGDIYFTGGEYVLTKAIGSPLQIQTLRADLVEQYLSDCETRPLIVWSTALTVDVVKSAIGQKPITHISTAQQEGVIHVDSLNHDSVLALISGIVDALAEEHDEFREFKKVAERKRAEATQETLTVNAKGHNCTEPMLDVLLSYGAQIDVTPIKPAGDTSEHITGMLELGALIDGLRPEQISASPFRKNDVIIHCPSVYTYLYRADSAHWQRLNRQLNKPKRNFLRRGLIRSSGYGNYTLQMDEKDLFNPYEDPILRPLLCDRQIELKLFTTIIALVAVNQFSPAFRLPNDVMLHHDKLRDIGKLLCSNDRKWREKLNTKMREYGQLLKTDIGDALLANIFSEREKFLAVCDFPVEWVPVDELPIMFRYELSRVPSTPGNVALDVLTSRPKSIFRYKDLCNVLIIRSFADNDPIKNHLSDIVQAREQAQRLPGMHIQIVDVNTRQGIVDALNAFTGLMVIFDCHGGHGGETESAWLTIGNEKLSVWHLYQEAKIPPIIVLAACSTHPAEGSHASVANGFLESGAFSVIGTFAPVDSSHAAVFVTRLLERIAIYLPLVLKRRAYSWREIVTGLLRMSYVRDVLDGLRDRLGVINQQQYEKIHIQANRLINTHEDKNWFEHFRSLVSEETELDKATETKLWNEHFQFVETMLFVQLGRPENVFIAIEGE</sequence>
<evidence type="ECO:0000313" key="2">
    <source>
        <dbReference type="EMBL" id="KAF2069080.1"/>
    </source>
</evidence>
<evidence type="ECO:0000259" key="1">
    <source>
        <dbReference type="Pfam" id="PF12770"/>
    </source>
</evidence>
<keyword evidence="3" id="KW-1185">Reference proteome</keyword>
<accession>A0A8J4PLI1</accession>
<comment type="caution">
    <text evidence="2">The sequence shown here is derived from an EMBL/GenBank/DDBJ whole genome shotgun (WGS) entry which is preliminary data.</text>
</comment>
<proteinExistence type="predicted"/>
<organism evidence="2 3">
    <name type="scientific">Polysphondylium violaceum</name>
    <dbReference type="NCBI Taxonomy" id="133409"/>
    <lineage>
        <taxon>Eukaryota</taxon>
        <taxon>Amoebozoa</taxon>
        <taxon>Evosea</taxon>
        <taxon>Eumycetozoa</taxon>
        <taxon>Dictyostelia</taxon>
        <taxon>Dictyosteliales</taxon>
        <taxon>Dictyosteliaceae</taxon>
        <taxon>Polysphondylium</taxon>
    </lineage>
</organism>
<protein>
    <recommendedName>
        <fullName evidence="1">CHAT domain-containing protein</fullName>
    </recommendedName>
</protein>
<dbReference type="EMBL" id="AJWJ01000754">
    <property type="protein sequence ID" value="KAF2069080.1"/>
    <property type="molecule type" value="Genomic_DNA"/>
</dbReference>
<dbReference type="Proteomes" id="UP000695562">
    <property type="component" value="Unassembled WGS sequence"/>
</dbReference>
<feature type="domain" description="CHAT" evidence="1">
    <location>
        <begin position="483"/>
        <end position="600"/>
    </location>
</feature>
<gene>
    <name evidence="2" type="ORF">CYY_009599</name>
</gene>
<dbReference type="Pfam" id="PF12770">
    <property type="entry name" value="CHAT"/>
    <property type="match status" value="1"/>
</dbReference>
<evidence type="ECO:0000313" key="3">
    <source>
        <dbReference type="Proteomes" id="UP000695562"/>
    </source>
</evidence>
<name>A0A8J4PLI1_9MYCE</name>
<reference evidence="2" key="1">
    <citation type="submission" date="2020-01" db="EMBL/GenBank/DDBJ databases">
        <title>Development of genomics and gene disruption for Polysphondylium violaceum indicates a role for the polyketide synthase stlB in stalk morphogenesis.</title>
        <authorList>
            <person name="Narita B."/>
            <person name="Kawabe Y."/>
            <person name="Kin K."/>
            <person name="Saito T."/>
            <person name="Gibbs R."/>
            <person name="Kuspa A."/>
            <person name="Muzny D."/>
            <person name="Queller D."/>
            <person name="Richards S."/>
            <person name="Strassman J."/>
            <person name="Sucgang R."/>
            <person name="Worley K."/>
            <person name="Schaap P."/>
        </authorList>
    </citation>
    <scope>NUCLEOTIDE SEQUENCE</scope>
    <source>
        <strain evidence="2">QSvi11</strain>
    </source>
</reference>
<dbReference type="InterPro" id="IPR024983">
    <property type="entry name" value="CHAT_dom"/>
</dbReference>
<dbReference type="AlphaFoldDB" id="A0A8J4PLI1"/>